<sequence>MKTLALLVLLGICIPKCEAIGKCDVVRAAKSVGLHEYKGYSAANYACLAYYASNYDTSLNRSPTEYGIFQINSGWWCKKHWNDKKPCNVLCSDLLDRNIYDDLRCVKRIVQDPNGLHAWTPWVRYCKGTNLKRFDC</sequence>
<feature type="domain" description="Glycosyl hydrolases family 22 (GH22)" evidence="5">
    <location>
        <begin position="87"/>
        <end position="105"/>
    </location>
</feature>
<dbReference type="PANTHER" id="PTHR11407:SF69">
    <property type="entry name" value="LYSOZYME C, MILK ISOZYME"/>
    <property type="match status" value="1"/>
</dbReference>
<evidence type="ECO:0000256" key="1">
    <source>
        <dbReference type="ARBA" id="ARBA00010859"/>
    </source>
</evidence>
<dbReference type="GO" id="GO:0003796">
    <property type="term" value="F:lysozyme activity"/>
    <property type="evidence" value="ECO:0007669"/>
    <property type="project" value="InterPro"/>
</dbReference>
<dbReference type="AlphaFoldDB" id="A0A6P8Q996"/>
<dbReference type="PANTHER" id="PTHR11407">
    <property type="entry name" value="LYSOZYME C"/>
    <property type="match status" value="1"/>
</dbReference>
<evidence type="ECO:0000313" key="7">
    <source>
        <dbReference type="RefSeq" id="XP_033792215.1"/>
    </source>
</evidence>
<evidence type="ECO:0000313" key="6">
    <source>
        <dbReference type="Proteomes" id="UP000515159"/>
    </source>
</evidence>
<dbReference type="InterPro" id="IPR019799">
    <property type="entry name" value="Glyco_hydro_22_CS"/>
</dbReference>
<evidence type="ECO:0000256" key="2">
    <source>
        <dbReference type="ARBA" id="ARBA00023157"/>
    </source>
</evidence>
<protein>
    <submittedName>
        <fullName evidence="7">Lysozyme C, milk isozyme-like</fullName>
    </submittedName>
</protein>
<dbReference type="SUPFAM" id="SSF53955">
    <property type="entry name" value="Lysozyme-like"/>
    <property type="match status" value="1"/>
</dbReference>
<dbReference type="InterPro" id="IPR000974">
    <property type="entry name" value="Glyco_hydro_22_lys"/>
</dbReference>
<dbReference type="OrthoDB" id="17373at2759"/>
<accession>A0A6P8Q996</accession>
<dbReference type="RefSeq" id="XP_033792215.1">
    <property type="nucleotide sequence ID" value="XM_033936324.1"/>
</dbReference>
<dbReference type="InterPro" id="IPR023346">
    <property type="entry name" value="Lysozyme-like_dom_sf"/>
</dbReference>
<reference evidence="7" key="1">
    <citation type="submission" date="2025-08" db="UniProtKB">
        <authorList>
            <consortium name="RefSeq"/>
        </authorList>
    </citation>
    <scope>IDENTIFICATION</scope>
</reference>
<keyword evidence="2" id="KW-1015">Disulfide bond</keyword>
<proteinExistence type="inferred from homology"/>
<evidence type="ECO:0000259" key="5">
    <source>
        <dbReference type="PROSITE" id="PS00128"/>
    </source>
</evidence>
<dbReference type="PROSITE" id="PS51348">
    <property type="entry name" value="GLYCOSYL_HYDROL_F22_2"/>
    <property type="match status" value="1"/>
</dbReference>
<feature type="signal peptide" evidence="4">
    <location>
        <begin position="1"/>
        <end position="19"/>
    </location>
</feature>
<dbReference type="KEGG" id="gsh:117356716"/>
<dbReference type="InterPro" id="IPR001916">
    <property type="entry name" value="Glyco_hydro_22"/>
</dbReference>
<dbReference type="PRINTS" id="PR00135">
    <property type="entry name" value="LYZLACT"/>
</dbReference>
<dbReference type="PROSITE" id="PS00128">
    <property type="entry name" value="GLYCOSYL_HYDROL_F22_1"/>
    <property type="match status" value="1"/>
</dbReference>
<dbReference type="InParanoid" id="A0A6P8Q996"/>
<dbReference type="Gene3D" id="1.10.530.10">
    <property type="match status" value="1"/>
</dbReference>
<dbReference type="GeneID" id="117356716"/>
<evidence type="ECO:0000256" key="4">
    <source>
        <dbReference type="SAM" id="SignalP"/>
    </source>
</evidence>
<gene>
    <name evidence="7" type="primary">LOC117356716</name>
</gene>
<keyword evidence="6" id="KW-1185">Reference proteome</keyword>
<evidence type="ECO:0000256" key="3">
    <source>
        <dbReference type="RuleBase" id="RU004440"/>
    </source>
</evidence>
<dbReference type="SMART" id="SM00263">
    <property type="entry name" value="LYZ1"/>
    <property type="match status" value="1"/>
</dbReference>
<dbReference type="FunFam" id="1.10.530.10:FF:000001">
    <property type="entry name" value="Lysozyme C"/>
    <property type="match status" value="1"/>
</dbReference>
<dbReference type="Proteomes" id="UP000515159">
    <property type="component" value="Chromosome 3"/>
</dbReference>
<dbReference type="PRINTS" id="PR00137">
    <property type="entry name" value="LYSOZYME"/>
</dbReference>
<feature type="chain" id="PRO_5028355139" evidence="4">
    <location>
        <begin position="20"/>
        <end position="136"/>
    </location>
</feature>
<dbReference type="Pfam" id="PF00062">
    <property type="entry name" value="Lys"/>
    <property type="match status" value="1"/>
</dbReference>
<name>A0A6P8Q996_GEOSA</name>
<comment type="similarity">
    <text evidence="1 3">Belongs to the glycosyl hydrolase 22 family.</text>
</comment>
<organism evidence="6 7">
    <name type="scientific">Geotrypetes seraphini</name>
    <name type="common">Gaboon caecilian</name>
    <name type="synonym">Caecilia seraphini</name>
    <dbReference type="NCBI Taxonomy" id="260995"/>
    <lineage>
        <taxon>Eukaryota</taxon>
        <taxon>Metazoa</taxon>
        <taxon>Chordata</taxon>
        <taxon>Craniata</taxon>
        <taxon>Vertebrata</taxon>
        <taxon>Euteleostomi</taxon>
        <taxon>Amphibia</taxon>
        <taxon>Gymnophiona</taxon>
        <taxon>Geotrypetes</taxon>
    </lineage>
</organism>
<keyword evidence="4" id="KW-0732">Signal</keyword>